<comment type="subcellular location">
    <subcellularLocation>
        <location evidence="1">Cell membrane</location>
        <topology evidence="1">Multi-pass membrane protein</topology>
    </subcellularLocation>
</comment>
<feature type="transmembrane region" description="Helical" evidence="10">
    <location>
        <begin position="116"/>
        <end position="134"/>
    </location>
</feature>
<dbReference type="AlphaFoldDB" id="A0A7K9DU41"/>
<evidence type="ECO:0000256" key="5">
    <source>
        <dbReference type="ARBA" id="ARBA00022989"/>
    </source>
</evidence>
<evidence type="ECO:0000256" key="2">
    <source>
        <dbReference type="ARBA" id="ARBA00022475"/>
    </source>
</evidence>
<keyword evidence="6" id="KW-0297">G-protein coupled receptor</keyword>
<keyword evidence="7 10" id="KW-0472">Membrane</keyword>
<accession>A0A7K9DU41</accession>
<evidence type="ECO:0000256" key="3">
    <source>
        <dbReference type="ARBA" id="ARBA00022692"/>
    </source>
</evidence>
<dbReference type="EMBL" id="VWZJ01023072">
    <property type="protein sequence ID" value="NXG67722.1"/>
    <property type="molecule type" value="Genomic_DNA"/>
</dbReference>
<dbReference type="GO" id="GO:0005886">
    <property type="term" value="C:plasma membrane"/>
    <property type="evidence" value="ECO:0007669"/>
    <property type="project" value="UniProtKB-SubCell"/>
</dbReference>
<name>A0A7K9DU41_9AVES</name>
<feature type="non-terminal residue" evidence="11">
    <location>
        <position position="139"/>
    </location>
</feature>
<evidence type="ECO:0000313" key="12">
    <source>
        <dbReference type="Proteomes" id="UP000518305"/>
    </source>
</evidence>
<keyword evidence="4" id="KW-0552">Olfaction</keyword>
<dbReference type="OrthoDB" id="9836137at2759"/>
<dbReference type="InterPro" id="IPR050516">
    <property type="entry name" value="Olfactory_GPCR"/>
</dbReference>
<evidence type="ECO:0000256" key="6">
    <source>
        <dbReference type="ARBA" id="ARBA00023040"/>
    </source>
</evidence>
<dbReference type="InterPro" id="IPR000725">
    <property type="entry name" value="Olfact_rcpt"/>
</dbReference>
<keyword evidence="3 10" id="KW-0812">Transmembrane</keyword>
<keyword evidence="5 10" id="KW-1133">Transmembrane helix</keyword>
<dbReference type="Gene3D" id="1.20.1070.10">
    <property type="entry name" value="Rhodopsin 7-helix transmembrane proteins"/>
    <property type="match status" value="1"/>
</dbReference>
<proteinExistence type="predicted"/>
<evidence type="ECO:0000256" key="8">
    <source>
        <dbReference type="ARBA" id="ARBA00023170"/>
    </source>
</evidence>
<feature type="transmembrane region" description="Helical" evidence="10">
    <location>
        <begin position="74"/>
        <end position="95"/>
    </location>
</feature>
<dbReference type="Proteomes" id="UP000518305">
    <property type="component" value="Unassembled WGS sequence"/>
</dbReference>
<dbReference type="PANTHER" id="PTHR26452">
    <property type="entry name" value="OLFACTORY RECEPTOR"/>
    <property type="match status" value="1"/>
</dbReference>
<dbReference type="Pfam" id="PF13853">
    <property type="entry name" value="7tm_4"/>
    <property type="match status" value="1"/>
</dbReference>
<keyword evidence="12" id="KW-1185">Reference proteome</keyword>
<keyword evidence="9" id="KW-0807">Transducer</keyword>
<dbReference type="GO" id="GO:0004930">
    <property type="term" value="F:G protein-coupled receptor activity"/>
    <property type="evidence" value="ECO:0007669"/>
    <property type="project" value="UniProtKB-KW"/>
</dbReference>
<organism evidence="11 12">
    <name type="scientific">Hemiprocne comata</name>
    <dbReference type="NCBI Taxonomy" id="243314"/>
    <lineage>
        <taxon>Eukaryota</taxon>
        <taxon>Metazoa</taxon>
        <taxon>Chordata</taxon>
        <taxon>Craniata</taxon>
        <taxon>Vertebrata</taxon>
        <taxon>Euteleostomi</taxon>
        <taxon>Archelosauria</taxon>
        <taxon>Archosauria</taxon>
        <taxon>Dinosauria</taxon>
        <taxon>Saurischia</taxon>
        <taxon>Theropoda</taxon>
        <taxon>Coelurosauria</taxon>
        <taxon>Aves</taxon>
        <taxon>Neognathae</taxon>
        <taxon>Neoaves</taxon>
        <taxon>Strisores</taxon>
        <taxon>Apodiformes</taxon>
        <taxon>Apodidae</taxon>
        <taxon>Hemiprocninae</taxon>
        <taxon>Hemiprocne</taxon>
    </lineage>
</organism>
<keyword evidence="2" id="KW-1003">Cell membrane</keyword>
<dbReference type="SUPFAM" id="SSF81321">
    <property type="entry name" value="Family A G protein-coupled receptor-like"/>
    <property type="match status" value="1"/>
</dbReference>
<reference evidence="11 12" key="1">
    <citation type="submission" date="2019-09" db="EMBL/GenBank/DDBJ databases">
        <title>Bird 10,000 Genomes (B10K) Project - Family phase.</title>
        <authorList>
            <person name="Zhang G."/>
        </authorList>
    </citation>
    <scope>NUCLEOTIDE SEQUENCE [LARGE SCALE GENOMIC DNA]</scope>
    <source>
        <strain evidence="11">B10K-DU-001-23</strain>
        <tissue evidence="11">Muscle</tissue>
    </source>
</reference>
<evidence type="ECO:0000256" key="1">
    <source>
        <dbReference type="ARBA" id="ARBA00004651"/>
    </source>
</evidence>
<evidence type="ECO:0000256" key="7">
    <source>
        <dbReference type="ARBA" id="ARBA00023136"/>
    </source>
</evidence>
<comment type="caution">
    <text evidence="11">The sequence shown here is derived from an EMBL/GenBank/DDBJ whole genome shotgun (WGS) entry which is preliminary data.</text>
</comment>
<feature type="non-terminal residue" evidence="11">
    <location>
        <position position="1"/>
    </location>
</feature>
<sequence>FFFCKPQHYGTLLGSRACVQVAAVAWRTGFLHALLHMTNTFSLPLCQGSVLGQFFCEVPQILKLFCSHSYLRGVWLIGLSACLLFLCFMFIVVSYMQIFRAMLRLPSEQGQPKATCLLHLAVFSLLISTAMFAYQKPSS</sequence>
<dbReference type="PRINTS" id="PR00245">
    <property type="entry name" value="OLFACTORYR"/>
</dbReference>
<keyword evidence="8" id="KW-0675">Receptor</keyword>
<evidence type="ECO:0000313" key="11">
    <source>
        <dbReference type="EMBL" id="NXG67722.1"/>
    </source>
</evidence>
<gene>
    <name evidence="11" type="primary">Or14a2_1</name>
    <name evidence="11" type="ORF">HEMCOM_R01435</name>
</gene>
<evidence type="ECO:0000256" key="4">
    <source>
        <dbReference type="ARBA" id="ARBA00022725"/>
    </source>
</evidence>
<evidence type="ECO:0000256" key="9">
    <source>
        <dbReference type="ARBA" id="ARBA00023224"/>
    </source>
</evidence>
<dbReference type="GO" id="GO:0004984">
    <property type="term" value="F:olfactory receptor activity"/>
    <property type="evidence" value="ECO:0007669"/>
    <property type="project" value="InterPro"/>
</dbReference>
<keyword evidence="4" id="KW-0716">Sensory transduction</keyword>
<protein>
    <submittedName>
        <fullName evidence="11">O14A2 protein</fullName>
    </submittedName>
</protein>
<evidence type="ECO:0000256" key="10">
    <source>
        <dbReference type="SAM" id="Phobius"/>
    </source>
</evidence>